<comment type="caution">
    <text evidence="10">The sequence shown here is derived from an EMBL/GenBank/DDBJ whole genome shotgun (WGS) entry which is preliminary data.</text>
</comment>
<evidence type="ECO:0000256" key="3">
    <source>
        <dbReference type="ARBA" id="ARBA00014723"/>
    </source>
</evidence>
<keyword evidence="8" id="KW-0066">ATP synthesis</keyword>
<dbReference type="EMBL" id="NKCL01000421">
    <property type="protein sequence ID" value="RSL72511.1"/>
    <property type="molecule type" value="Genomic_DNA"/>
</dbReference>
<dbReference type="NCBIfam" id="TIGR01145">
    <property type="entry name" value="ATP_synt_delta"/>
    <property type="match status" value="1"/>
</dbReference>
<dbReference type="PRINTS" id="PR00125">
    <property type="entry name" value="ATPASEDELTA"/>
</dbReference>
<dbReference type="Gene3D" id="1.10.520.20">
    <property type="entry name" value="N-terminal domain of the delta subunit of the F1F0-ATP synthase"/>
    <property type="match status" value="1"/>
</dbReference>
<feature type="chain" id="PRO_5019336494" description="ATP synthase subunit 5, mitochondrial" evidence="9">
    <location>
        <begin position="25"/>
        <end position="314"/>
    </location>
</feature>
<evidence type="ECO:0000256" key="8">
    <source>
        <dbReference type="ARBA" id="ARBA00023310"/>
    </source>
</evidence>
<comment type="subcellular location">
    <subcellularLocation>
        <location evidence="1">Membrane</location>
    </subcellularLocation>
</comment>
<evidence type="ECO:0000313" key="11">
    <source>
        <dbReference type="Proteomes" id="UP000287972"/>
    </source>
</evidence>
<dbReference type="AlphaFoldDB" id="A0A428R4P2"/>
<gene>
    <name evidence="10" type="ORF">CEP51_011878</name>
</gene>
<dbReference type="Proteomes" id="UP000287972">
    <property type="component" value="Unassembled WGS sequence"/>
</dbReference>
<evidence type="ECO:0000256" key="2">
    <source>
        <dbReference type="ARBA" id="ARBA00007046"/>
    </source>
</evidence>
<dbReference type="GO" id="GO:0016020">
    <property type="term" value="C:membrane"/>
    <property type="evidence" value="ECO:0007669"/>
    <property type="project" value="UniProtKB-SubCell"/>
</dbReference>
<keyword evidence="9" id="KW-0732">Signal</keyword>
<dbReference type="HAMAP" id="MF_01416">
    <property type="entry name" value="ATP_synth_delta_bact"/>
    <property type="match status" value="1"/>
</dbReference>
<comment type="similarity">
    <text evidence="2">Belongs to the ATPase delta chain family.</text>
</comment>
<evidence type="ECO:0000256" key="9">
    <source>
        <dbReference type="SAM" id="SignalP"/>
    </source>
</evidence>
<feature type="signal peptide" evidence="9">
    <location>
        <begin position="1"/>
        <end position="24"/>
    </location>
</feature>
<dbReference type="InterPro" id="IPR026015">
    <property type="entry name" value="ATP_synth_OSCP/delta_N_sf"/>
</dbReference>
<dbReference type="PANTHER" id="PTHR11910">
    <property type="entry name" value="ATP SYNTHASE DELTA CHAIN"/>
    <property type="match status" value="1"/>
</dbReference>
<dbReference type="GO" id="GO:0046933">
    <property type="term" value="F:proton-transporting ATP synthase activity, rotational mechanism"/>
    <property type="evidence" value="ECO:0007669"/>
    <property type="project" value="InterPro"/>
</dbReference>
<evidence type="ECO:0000256" key="6">
    <source>
        <dbReference type="ARBA" id="ARBA00023065"/>
    </source>
</evidence>
<organism evidence="10 11">
    <name type="scientific">Fusarium floridanum</name>
    <dbReference type="NCBI Taxonomy" id="1325733"/>
    <lineage>
        <taxon>Eukaryota</taxon>
        <taxon>Fungi</taxon>
        <taxon>Dikarya</taxon>
        <taxon>Ascomycota</taxon>
        <taxon>Pezizomycotina</taxon>
        <taxon>Sordariomycetes</taxon>
        <taxon>Hypocreomycetidae</taxon>
        <taxon>Hypocreales</taxon>
        <taxon>Nectriaceae</taxon>
        <taxon>Fusarium</taxon>
        <taxon>Fusarium solani species complex</taxon>
    </lineage>
</organism>
<dbReference type="InterPro" id="IPR020781">
    <property type="entry name" value="ATPase_OSCP/d_CS"/>
</dbReference>
<name>A0A428R4P2_9HYPO</name>
<sequence length="314" mass="33146">MKKSVFCAIIFFALSVVSVLKVSSQELDTKSCYVIESGCLTPAQASNARKLPRSNNLQVIELSTTRNSITPLNPNSIDLALYPQPPAMFSRQVLRTVRAAAPQRAAALRAAVPVRSFAAAATSEVKAPVSVFGVDGTYATALYTAAVKTSSLDPTAAALSNLGALLEKDTKLAAILSAPTLTEADKKAIIEELAKKAGSGNETVKNFLETLAENNRLGLLPGVCDKFATIISAARGEVEVTVTSAQPLDKRTLNRLETAVSKSSYIGQGQKLKVTNSVNPDIVGGLVVEIGDRTIDLSVSARIAKMNKLLTDSL</sequence>
<dbReference type="PROSITE" id="PS00389">
    <property type="entry name" value="ATPASE_DELTA"/>
    <property type="match status" value="1"/>
</dbReference>
<dbReference type="InterPro" id="IPR000711">
    <property type="entry name" value="ATPase_OSCP/dsu"/>
</dbReference>
<evidence type="ECO:0000313" key="10">
    <source>
        <dbReference type="EMBL" id="RSL72511.1"/>
    </source>
</evidence>
<keyword evidence="11" id="KW-1185">Reference proteome</keyword>
<reference evidence="10 11" key="1">
    <citation type="submission" date="2017-06" db="EMBL/GenBank/DDBJ databases">
        <title>Comparative genomic analysis of Ambrosia Fusariam Clade fungi.</title>
        <authorList>
            <person name="Stajich J.E."/>
            <person name="Carrillo J."/>
            <person name="Kijimoto T."/>
            <person name="Eskalen A."/>
            <person name="O'Donnell K."/>
            <person name="Kasson M."/>
        </authorList>
    </citation>
    <scope>NUCLEOTIDE SEQUENCE [LARGE SCALE GENOMIC DNA]</scope>
    <source>
        <strain evidence="10 11">NRRL62606</strain>
    </source>
</reference>
<keyword evidence="5" id="KW-0375">Hydrogen ion transport</keyword>
<keyword evidence="7" id="KW-0472">Membrane</keyword>
<protein>
    <recommendedName>
        <fullName evidence="3">ATP synthase subunit 5, mitochondrial</fullName>
    </recommendedName>
</protein>
<evidence type="ECO:0000256" key="4">
    <source>
        <dbReference type="ARBA" id="ARBA00022448"/>
    </source>
</evidence>
<evidence type="ECO:0000256" key="7">
    <source>
        <dbReference type="ARBA" id="ARBA00023136"/>
    </source>
</evidence>
<keyword evidence="4" id="KW-0813">Transport</keyword>
<dbReference type="Pfam" id="PF00213">
    <property type="entry name" value="OSCP"/>
    <property type="match status" value="1"/>
</dbReference>
<keyword evidence="6" id="KW-0406">Ion transport</keyword>
<dbReference type="SUPFAM" id="SSF47928">
    <property type="entry name" value="N-terminal domain of the delta subunit of the F1F0-ATP synthase"/>
    <property type="match status" value="1"/>
</dbReference>
<accession>A0A428R4P2</accession>
<proteinExistence type="inferred from homology"/>
<evidence type="ECO:0000256" key="1">
    <source>
        <dbReference type="ARBA" id="ARBA00004370"/>
    </source>
</evidence>
<evidence type="ECO:0000256" key="5">
    <source>
        <dbReference type="ARBA" id="ARBA00022781"/>
    </source>
</evidence>